<evidence type="ECO:0000256" key="15">
    <source>
        <dbReference type="SAM" id="Phobius"/>
    </source>
</evidence>
<dbReference type="PANTHER" id="PTHR43756">
    <property type="entry name" value="CHOLINE MONOOXYGENASE, CHLOROPLASTIC"/>
    <property type="match status" value="1"/>
</dbReference>
<proteinExistence type="inferred from homology"/>
<evidence type="ECO:0000256" key="13">
    <source>
        <dbReference type="ARBA" id="ARBA00023014"/>
    </source>
</evidence>
<evidence type="ECO:0000256" key="11">
    <source>
        <dbReference type="ARBA" id="ARBA00023002"/>
    </source>
</evidence>
<dbReference type="InterPro" id="IPR001663">
    <property type="entry name" value="Rng_hydr_dOase-A"/>
</dbReference>
<dbReference type="InterPro" id="IPR002938">
    <property type="entry name" value="FAD-bd"/>
</dbReference>
<evidence type="ECO:0000256" key="9">
    <source>
        <dbReference type="ARBA" id="ARBA00022723"/>
    </source>
</evidence>
<keyword evidence="13" id="KW-0411">Iron-sulfur</keyword>
<accession>A0A0U1LZ05</accession>
<evidence type="ECO:0000256" key="3">
    <source>
        <dbReference type="ARBA" id="ARBA00004866"/>
    </source>
</evidence>
<keyword evidence="18" id="KW-1185">Reference proteome</keyword>
<keyword evidence="9" id="KW-0479">Metal-binding</keyword>
<keyword evidence="8" id="KW-0001">2Fe-2S</keyword>
<dbReference type="CDD" id="cd03469">
    <property type="entry name" value="Rieske_RO_Alpha_N"/>
    <property type="match status" value="1"/>
</dbReference>
<keyword evidence="7" id="KW-0285">Flavoprotein</keyword>
<organism evidence="17 18">
    <name type="scientific">Talaromyces islandicus</name>
    <name type="common">Penicillium islandicum</name>
    <dbReference type="NCBI Taxonomy" id="28573"/>
    <lineage>
        <taxon>Eukaryota</taxon>
        <taxon>Fungi</taxon>
        <taxon>Dikarya</taxon>
        <taxon>Ascomycota</taxon>
        <taxon>Pezizomycotina</taxon>
        <taxon>Eurotiomycetes</taxon>
        <taxon>Eurotiomycetidae</taxon>
        <taxon>Eurotiales</taxon>
        <taxon>Trichocomaceae</taxon>
        <taxon>Talaromyces</taxon>
        <taxon>Talaromyces sect. Islandici</taxon>
    </lineage>
</organism>
<comment type="similarity">
    <text evidence="4">Belongs to the choline monooxygenase family.</text>
</comment>
<dbReference type="AlphaFoldDB" id="A0A0U1LZ05"/>
<comment type="pathway">
    <text evidence="3">Amine and polyamine biosynthesis; betaine biosynthesis via choline pathway; betaine aldehyde from choline (monooxygenase route): step 1/1.</text>
</comment>
<dbReference type="CDD" id="cd00680">
    <property type="entry name" value="RHO_alpha_C"/>
    <property type="match status" value="1"/>
</dbReference>
<evidence type="ECO:0000313" key="17">
    <source>
        <dbReference type="EMBL" id="CRG87930.1"/>
    </source>
</evidence>
<evidence type="ECO:0000256" key="4">
    <source>
        <dbReference type="ARBA" id="ARBA00010848"/>
    </source>
</evidence>
<dbReference type="PROSITE" id="PS51296">
    <property type="entry name" value="RIESKE"/>
    <property type="match status" value="1"/>
</dbReference>
<dbReference type="FunFam" id="3.50.50.60:FF:000115">
    <property type="entry name" value="Salicylate hydroxylase, putative"/>
    <property type="match status" value="1"/>
</dbReference>
<dbReference type="OMA" id="CNFNGWK"/>
<feature type="domain" description="Rieske" evidence="16">
    <location>
        <begin position="560"/>
        <end position="646"/>
    </location>
</feature>
<dbReference type="InterPro" id="IPR036922">
    <property type="entry name" value="Rieske_2Fe-2S_sf"/>
</dbReference>
<dbReference type="InterPro" id="IPR036188">
    <property type="entry name" value="FAD/NAD-bd_sf"/>
</dbReference>
<evidence type="ECO:0000256" key="5">
    <source>
        <dbReference type="ARBA" id="ARBA00012763"/>
    </source>
</evidence>
<dbReference type="GO" id="GO:0051537">
    <property type="term" value="F:2 iron, 2 sulfur cluster binding"/>
    <property type="evidence" value="ECO:0007669"/>
    <property type="project" value="UniProtKB-KW"/>
</dbReference>
<evidence type="ECO:0000256" key="12">
    <source>
        <dbReference type="ARBA" id="ARBA00023004"/>
    </source>
</evidence>
<feature type="transmembrane region" description="Helical" evidence="15">
    <location>
        <begin position="21"/>
        <end position="44"/>
    </location>
</feature>
<keyword evidence="15" id="KW-1133">Transmembrane helix</keyword>
<dbReference type="Proteomes" id="UP000054383">
    <property type="component" value="Unassembled WGS sequence"/>
</dbReference>
<keyword evidence="10" id="KW-0274">FAD</keyword>
<dbReference type="UniPathway" id="UPA00529">
    <property type="reaction ID" value="UER00430"/>
</dbReference>
<dbReference type="Gene3D" id="2.102.10.10">
    <property type="entry name" value="Rieske [2Fe-2S] iron-sulphur domain"/>
    <property type="match status" value="1"/>
</dbReference>
<dbReference type="GO" id="GO:0005506">
    <property type="term" value="F:iron ion binding"/>
    <property type="evidence" value="ECO:0007669"/>
    <property type="project" value="InterPro"/>
</dbReference>
<dbReference type="Pfam" id="PF00848">
    <property type="entry name" value="Ring_hydroxyl_A"/>
    <property type="match status" value="1"/>
</dbReference>
<keyword evidence="12" id="KW-0408">Iron</keyword>
<dbReference type="PRINTS" id="PR00090">
    <property type="entry name" value="RNGDIOXGNASE"/>
</dbReference>
<dbReference type="Gene3D" id="3.90.380.10">
    <property type="entry name" value="Naphthalene 1,2-dioxygenase Alpha Subunit, Chain A, domain 1"/>
    <property type="match status" value="2"/>
</dbReference>
<comment type="cofactor">
    <cofactor evidence="1">
        <name>Fe cation</name>
        <dbReference type="ChEBI" id="CHEBI:24875"/>
    </cofactor>
</comment>
<dbReference type="GO" id="GO:0019133">
    <property type="term" value="F:choline monooxygenase activity"/>
    <property type="evidence" value="ECO:0007669"/>
    <property type="project" value="UniProtKB-EC"/>
</dbReference>
<keyword evidence="15" id="KW-0812">Transmembrane</keyword>
<evidence type="ECO:0000256" key="6">
    <source>
        <dbReference type="ARBA" id="ARBA00014931"/>
    </source>
</evidence>
<evidence type="ECO:0000256" key="1">
    <source>
        <dbReference type="ARBA" id="ARBA00001962"/>
    </source>
</evidence>
<keyword evidence="15" id="KW-0472">Membrane</keyword>
<dbReference type="InterPro" id="IPR015879">
    <property type="entry name" value="Ring_hydroxy_dOase_asu_C_dom"/>
</dbReference>
<dbReference type="STRING" id="28573.A0A0U1LZ05"/>
<evidence type="ECO:0000256" key="2">
    <source>
        <dbReference type="ARBA" id="ARBA00002149"/>
    </source>
</evidence>
<dbReference type="Pfam" id="PF00355">
    <property type="entry name" value="Rieske"/>
    <property type="match status" value="1"/>
</dbReference>
<evidence type="ECO:0000256" key="14">
    <source>
        <dbReference type="ARBA" id="ARBA00049097"/>
    </source>
</evidence>
<dbReference type="InterPro" id="IPR017941">
    <property type="entry name" value="Rieske_2Fe-2S"/>
</dbReference>
<dbReference type="SUPFAM" id="SSF54373">
    <property type="entry name" value="FAD-linked reductases, C-terminal domain"/>
    <property type="match status" value="1"/>
</dbReference>
<gene>
    <name evidence="17" type="ORF">PISL3812_04952</name>
</gene>
<evidence type="ECO:0000259" key="16">
    <source>
        <dbReference type="PROSITE" id="PS51296"/>
    </source>
</evidence>
<keyword evidence="17" id="KW-0503">Monooxygenase</keyword>
<comment type="catalytic activity">
    <reaction evidence="14">
        <text>choline + 2 reduced [2Fe-2S]-[ferredoxin] + O2 + 2 H(+) = betaine aldehyde hydrate + 2 oxidized [2Fe-2S]-[ferredoxin] + H2O</text>
        <dbReference type="Rhea" id="RHEA:17769"/>
        <dbReference type="Rhea" id="RHEA-COMP:10000"/>
        <dbReference type="Rhea" id="RHEA-COMP:10001"/>
        <dbReference type="ChEBI" id="CHEBI:15354"/>
        <dbReference type="ChEBI" id="CHEBI:15377"/>
        <dbReference type="ChEBI" id="CHEBI:15378"/>
        <dbReference type="ChEBI" id="CHEBI:15379"/>
        <dbReference type="ChEBI" id="CHEBI:15870"/>
        <dbReference type="ChEBI" id="CHEBI:33737"/>
        <dbReference type="ChEBI" id="CHEBI:33738"/>
        <dbReference type="EC" id="1.14.15.7"/>
    </reaction>
</comment>
<dbReference type="SUPFAM" id="SSF50022">
    <property type="entry name" value="ISP domain"/>
    <property type="match status" value="1"/>
</dbReference>
<dbReference type="SUPFAM" id="SSF51905">
    <property type="entry name" value="FAD/NAD(P)-binding domain"/>
    <property type="match status" value="1"/>
</dbReference>
<protein>
    <recommendedName>
        <fullName evidence="6">Choline monooxygenase, chloroplastic</fullName>
        <ecNumber evidence="5">1.14.15.7</ecNumber>
    </recommendedName>
</protein>
<dbReference type="Gene3D" id="3.50.50.60">
    <property type="entry name" value="FAD/NAD(P)-binding domain"/>
    <property type="match status" value="1"/>
</dbReference>
<comment type="function">
    <text evidence="2">Catalyzes the first step of the osmoprotectant glycine betaine synthesis.</text>
</comment>
<dbReference type="OrthoDB" id="16820at2759"/>
<dbReference type="PANTHER" id="PTHR43756:SF5">
    <property type="entry name" value="CHOLINE MONOOXYGENASE, CHLOROPLASTIC"/>
    <property type="match status" value="1"/>
</dbReference>
<name>A0A0U1LZ05_TALIS</name>
<dbReference type="GO" id="GO:0019285">
    <property type="term" value="P:glycine betaine biosynthetic process from choline"/>
    <property type="evidence" value="ECO:0007669"/>
    <property type="project" value="UniProtKB-UniPathway"/>
</dbReference>
<sequence length="922" mass="104625">MAPRIHIKQQQLRSQTCQLQILVVGAGLAGLGSAISCALAGHAIHVLEATPEIKEIGAGIQVLPNSSRVLQHWGLEEALTPYMTAPSVCNFNGWKGNKISQLDFHESESNYPGTWYRDFHRADLQRCLLERALELGVQITCNARVRSVRVGDDGATATAVTADGRQWEGDLVIGADGVFGKLTEELLGRIDPPVKTGDLAYRLLLSTEEMRKDPELAPFVNNPQVNYWLGPDAHAVNYVLRGGDLFNMVLLVPDDIPEALASTIEGNVEEMCALFEGWDSRIQKLLKLCQSVQKWRLCIRFGEFDWSHPSGTWIMLGDAVHATLPYLASGAGMAFEDGAVLGECLSRLPDHPNITKTSPEFLNAKKHALSVFQNCRKERTGMVVDRGNIQQYLYHLHDGPEQQERDRKMQMTPTPEGEALAWRDPGLAPKLLGYDHIADIAIGVSKKRMTWIPTFHLIRKGTRTPPHPSLLQPKLKGNPLDMDSLWVYTSPFLIPSLQSVTSLLFTLISYENIQNMWKLLGFSSKTPEKESPRGLPASWYRSQAIYQLERRAIFSKCWTLLTHRSRFTKPGDFLSFTVANFSFFLVQDRDGNINGFHNICRHRAFPVVQTRSGSTSILSCKYHGWSYGLKGNLSKAPRFETVSEFEKSQNGLFPIHVHIDKAGFIWVNLQAGEPDVKWEGAFQSIDEQPRMQDFDFTGEYTFDHYWEMDLDANWKGVIENYNECYHCATSHPLISGVSDLPRYRVEPTAGYMEHHIFNKEQVDSQFKRAITYFFPTTSVTVTDKFFYIQRMIPESETKSKIENEVYRHRDATDQEFDDINAFYRQVLDEDKELCVGAQRNLNGGVFVNGELHPNKEKGPIYFQNCVKEMLMGHRKKEEQRGQEIRPAVPKLPENMIEKLAEEELFCSQLEAASCINRPELAW</sequence>
<reference evidence="17 18" key="1">
    <citation type="submission" date="2015-04" db="EMBL/GenBank/DDBJ databases">
        <authorList>
            <person name="Syromyatnikov M.Y."/>
            <person name="Popov V.N."/>
        </authorList>
    </citation>
    <scope>NUCLEOTIDE SEQUENCE [LARGE SCALE GENOMIC DNA]</scope>
    <source>
        <strain evidence="17">WF-38-12</strain>
    </source>
</reference>
<dbReference type="EC" id="1.14.15.7" evidence="5"/>
<dbReference type="GO" id="GO:0071949">
    <property type="term" value="F:FAD binding"/>
    <property type="evidence" value="ECO:0007669"/>
    <property type="project" value="InterPro"/>
</dbReference>
<evidence type="ECO:0000313" key="18">
    <source>
        <dbReference type="Proteomes" id="UP000054383"/>
    </source>
</evidence>
<evidence type="ECO:0000256" key="8">
    <source>
        <dbReference type="ARBA" id="ARBA00022714"/>
    </source>
</evidence>
<keyword evidence="11" id="KW-0560">Oxidoreductase</keyword>
<evidence type="ECO:0000256" key="10">
    <source>
        <dbReference type="ARBA" id="ARBA00022827"/>
    </source>
</evidence>
<dbReference type="SUPFAM" id="SSF55961">
    <property type="entry name" value="Bet v1-like"/>
    <property type="match status" value="1"/>
</dbReference>
<dbReference type="EMBL" id="CVMT01000004">
    <property type="protein sequence ID" value="CRG87930.1"/>
    <property type="molecule type" value="Genomic_DNA"/>
</dbReference>
<evidence type="ECO:0000256" key="7">
    <source>
        <dbReference type="ARBA" id="ARBA00022630"/>
    </source>
</evidence>
<dbReference type="Pfam" id="PF01494">
    <property type="entry name" value="FAD_binding_3"/>
    <property type="match status" value="1"/>
</dbReference>